<keyword evidence="2" id="KW-1185">Reference proteome</keyword>
<sequence length="281" mass="33240">MRRYDLQKDLLTPYENGNLTTVSNSVLAIIKSIESKKNKEFPSYLGAFVDAYFIHGFSSFFETPLYQQLNEKSISDCIGELVADKQSEIVEKDYNIHELYRMNKRIFDVINKRAIDWLVRQKVLQKNIYDCIIEVYDYFLNEKTFKQSYVKSFFIDKLQNAEAKFLESELDLITLKATAEMYPMYEMEIFIDENKIDIKDIFEKWNASNEMMKTHYNVNIGHFETKNLNIANKLYKQKMKQLNTRKKFTKNIDGYSGEFLSSKILDKAYFVVGEANDKQKQ</sequence>
<name>A0ABU3IJK5_STAHA</name>
<dbReference type="EMBL" id="JAVSOO010000051">
    <property type="protein sequence ID" value="MDT4287737.1"/>
    <property type="molecule type" value="Genomic_DNA"/>
</dbReference>
<proteinExistence type="predicted"/>
<dbReference type="Proteomes" id="UP001269271">
    <property type="component" value="Unassembled WGS sequence"/>
</dbReference>
<dbReference type="RefSeq" id="WP_053037891.1">
    <property type="nucleotide sequence ID" value="NZ_CUFG01000041.1"/>
</dbReference>
<protein>
    <submittedName>
        <fullName evidence="1">Uncharacterized protein</fullName>
    </submittedName>
</protein>
<organism evidence="1 2">
    <name type="scientific">Staphylococcus haemolyticus</name>
    <dbReference type="NCBI Taxonomy" id="1283"/>
    <lineage>
        <taxon>Bacteria</taxon>
        <taxon>Bacillati</taxon>
        <taxon>Bacillota</taxon>
        <taxon>Bacilli</taxon>
        <taxon>Bacillales</taxon>
        <taxon>Staphylococcaceae</taxon>
        <taxon>Staphylococcus</taxon>
    </lineage>
</organism>
<reference evidence="1 2" key="1">
    <citation type="submission" date="2023-08" db="EMBL/GenBank/DDBJ databases">
        <title>Genomic surveillance of Staphylococcus haemolyticus neonatal outbreak in southern France.</title>
        <authorList>
            <person name="Magnan C."/>
            <person name="Morsli M."/>
            <person name="Thiery B."/>
            <person name="Salipante F."/>
            <person name="Attar J."/>
            <person name="Massimo D.M."/>
            <person name="Ory J."/>
            <person name="Pantel A."/>
            <person name="Lavigne J.-P."/>
        </authorList>
    </citation>
    <scope>NUCLEOTIDE SEQUENCE [LARGE SCALE GENOMIC DNA]</scope>
    <source>
        <strain evidence="1 2">NSH026</strain>
    </source>
</reference>
<accession>A0ABU3IJK5</accession>
<gene>
    <name evidence="1" type="ORF">RO950_12245</name>
</gene>
<evidence type="ECO:0000313" key="1">
    <source>
        <dbReference type="EMBL" id="MDT4287737.1"/>
    </source>
</evidence>
<comment type="caution">
    <text evidence="1">The sequence shown here is derived from an EMBL/GenBank/DDBJ whole genome shotgun (WGS) entry which is preliminary data.</text>
</comment>
<evidence type="ECO:0000313" key="2">
    <source>
        <dbReference type="Proteomes" id="UP001269271"/>
    </source>
</evidence>